<feature type="chain" id="PRO_5025060176" evidence="5">
    <location>
        <begin position="24"/>
        <end position="181"/>
    </location>
</feature>
<accession>A0A658QVM7</accession>
<dbReference type="Proteomes" id="UP000198263">
    <property type="component" value="Unassembled WGS sequence"/>
</dbReference>
<dbReference type="PANTHER" id="PTHR33420">
    <property type="entry name" value="FIMBRIAL SUBUNIT ELFA-RELATED"/>
    <property type="match status" value="1"/>
</dbReference>
<evidence type="ECO:0000256" key="2">
    <source>
        <dbReference type="ARBA" id="ARBA00006671"/>
    </source>
</evidence>
<reference evidence="6 7" key="1">
    <citation type="submission" date="2016-01" db="EMBL/GenBank/DDBJ databases">
        <authorList>
            <person name="Peeters C."/>
        </authorList>
    </citation>
    <scope>NUCLEOTIDE SEQUENCE [LARGE SCALE GENOMIC DNA]</scope>
    <source>
        <strain evidence="6">LMG 29315</strain>
    </source>
</reference>
<comment type="similarity">
    <text evidence="2">Belongs to the fimbrial protein family.</text>
</comment>
<protein>
    <submittedName>
        <fullName evidence="6">Fimbrial protein</fullName>
    </submittedName>
</protein>
<keyword evidence="7" id="KW-1185">Reference proteome</keyword>
<comment type="subcellular location">
    <subcellularLocation>
        <location evidence="1">Fimbrium</location>
    </subcellularLocation>
</comment>
<dbReference type="AlphaFoldDB" id="A0A658QVM7"/>
<keyword evidence="4" id="KW-0281">Fimbrium</keyword>
<dbReference type="InterPro" id="IPR039458">
    <property type="entry name" value="FimA-like"/>
</dbReference>
<dbReference type="OrthoDB" id="8656135at2"/>
<evidence type="ECO:0000256" key="3">
    <source>
        <dbReference type="ARBA" id="ARBA00022729"/>
    </source>
</evidence>
<evidence type="ECO:0000256" key="5">
    <source>
        <dbReference type="SAM" id="SignalP"/>
    </source>
</evidence>
<comment type="caution">
    <text evidence="6">The sequence shown here is derived from an EMBL/GenBank/DDBJ whole genome shotgun (WGS) entry which is preliminary data.</text>
</comment>
<dbReference type="InterPro" id="IPR008966">
    <property type="entry name" value="Adhesion_dom_sf"/>
</dbReference>
<dbReference type="Pfam" id="PF16970">
    <property type="entry name" value="FimA"/>
    <property type="match status" value="1"/>
</dbReference>
<dbReference type="Gene3D" id="2.60.40.1090">
    <property type="entry name" value="Fimbrial-type adhesion domain"/>
    <property type="match status" value="1"/>
</dbReference>
<proteinExistence type="inferred from homology"/>
<dbReference type="EMBL" id="FCNV02000003">
    <property type="protein sequence ID" value="SAL26807.1"/>
    <property type="molecule type" value="Genomic_DNA"/>
</dbReference>
<dbReference type="GO" id="GO:0043709">
    <property type="term" value="P:cell adhesion involved in single-species biofilm formation"/>
    <property type="evidence" value="ECO:0007669"/>
    <property type="project" value="TreeGrafter"/>
</dbReference>
<dbReference type="RefSeq" id="WP_040052114.1">
    <property type="nucleotide sequence ID" value="NZ_FCNV02000003.1"/>
</dbReference>
<feature type="signal peptide" evidence="5">
    <location>
        <begin position="1"/>
        <end position="23"/>
    </location>
</feature>
<evidence type="ECO:0000256" key="4">
    <source>
        <dbReference type="ARBA" id="ARBA00023263"/>
    </source>
</evidence>
<evidence type="ECO:0000313" key="6">
    <source>
        <dbReference type="EMBL" id="SAL26807.1"/>
    </source>
</evidence>
<organism evidence="6 7">
    <name type="scientific">Caballeronia concitans</name>
    <dbReference type="NCBI Taxonomy" id="1777133"/>
    <lineage>
        <taxon>Bacteria</taxon>
        <taxon>Pseudomonadati</taxon>
        <taxon>Pseudomonadota</taxon>
        <taxon>Betaproteobacteria</taxon>
        <taxon>Burkholderiales</taxon>
        <taxon>Burkholderiaceae</taxon>
        <taxon>Caballeronia</taxon>
    </lineage>
</organism>
<dbReference type="GO" id="GO:0009289">
    <property type="term" value="C:pilus"/>
    <property type="evidence" value="ECO:0007669"/>
    <property type="project" value="UniProtKB-SubCell"/>
</dbReference>
<evidence type="ECO:0000256" key="1">
    <source>
        <dbReference type="ARBA" id="ARBA00004561"/>
    </source>
</evidence>
<evidence type="ECO:0000313" key="7">
    <source>
        <dbReference type="Proteomes" id="UP000198263"/>
    </source>
</evidence>
<dbReference type="InterPro" id="IPR050263">
    <property type="entry name" value="Bact_Fimbrial_Adh_Pro"/>
</dbReference>
<dbReference type="SUPFAM" id="SSF49401">
    <property type="entry name" value="Bacterial adhesins"/>
    <property type="match status" value="1"/>
</dbReference>
<gene>
    <name evidence="6" type="ORF">AWB72_02083</name>
</gene>
<dbReference type="PANTHER" id="PTHR33420:SF3">
    <property type="entry name" value="FIMBRIAL SUBUNIT ELFA"/>
    <property type="match status" value="1"/>
</dbReference>
<keyword evidence="3 5" id="KW-0732">Signal</keyword>
<sequence>MKKSLVSALMAAVMGLAAGGAFASDGTINFNGALTATTCTINGNGTSSKNFTVTLPTVSTSNLKALGDTAGSTSYNIALTNCAPVTSTSKASVFYEAGTTVDPADGRLMVATGGAQNVKLELLNQDASQIKAGYSRDLQNSKPADISSGAATLNYMVRYYATGATSAGAANSSVVYSIDYQ</sequence>
<dbReference type="InterPro" id="IPR036937">
    <property type="entry name" value="Adhesion_dom_fimbrial_sf"/>
</dbReference>
<name>A0A658QVM7_9BURK</name>